<name>A0A1I7NCC8_9HYPH</name>
<dbReference type="Proteomes" id="UP000199423">
    <property type="component" value="Unassembled WGS sequence"/>
</dbReference>
<keyword evidence="4" id="KW-1185">Reference proteome</keyword>
<proteinExistence type="predicted"/>
<evidence type="ECO:0000313" key="3">
    <source>
        <dbReference type="EMBL" id="SFV32334.1"/>
    </source>
</evidence>
<keyword evidence="2" id="KW-0812">Transmembrane</keyword>
<gene>
    <name evidence="3" type="ORF">SAMN04488557_1563</name>
</gene>
<evidence type="ECO:0000313" key="4">
    <source>
        <dbReference type="Proteomes" id="UP000199423"/>
    </source>
</evidence>
<keyword evidence="2" id="KW-1133">Transmembrane helix</keyword>
<feature type="region of interest" description="Disordered" evidence="1">
    <location>
        <begin position="76"/>
        <end position="103"/>
    </location>
</feature>
<reference evidence="4" key="1">
    <citation type="submission" date="2016-10" db="EMBL/GenBank/DDBJ databases">
        <authorList>
            <person name="Varghese N."/>
            <person name="Submissions S."/>
        </authorList>
    </citation>
    <scope>NUCLEOTIDE SEQUENCE [LARGE SCALE GENOMIC DNA]</scope>
    <source>
        <strain evidence="4">DSM 1565</strain>
    </source>
</reference>
<evidence type="ECO:0000256" key="2">
    <source>
        <dbReference type="SAM" id="Phobius"/>
    </source>
</evidence>
<dbReference type="AlphaFoldDB" id="A0A1I7NCC8"/>
<keyword evidence="2" id="KW-0472">Membrane</keyword>
<accession>A0A1I7NCC8</accession>
<feature type="compositionally biased region" description="Polar residues" evidence="1">
    <location>
        <begin position="94"/>
        <end position="103"/>
    </location>
</feature>
<protein>
    <submittedName>
        <fullName evidence="3">Uncharacterized protein</fullName>
    </submittedName>
</protein>
<feature type="transmembrane region" description="Helical" evidence="2">
    <location>
        <begin position="17"/>
        <end position="38"/>
    </location>
</feature>
<organism evidence="3 4">
    <name type="scientific">Hyphomicrobium facile</name>
    <dbReference type="NCBI Taxonomy" id="51670"/>
    <lineage>
        <taxon>Bacteria</taxon>
        <taxon>Pseudomonadati</taxon>
        <taxon>Pseudomonadota</taxon>
        <taxon>Alphaproteobacteria</taxon>
        <taxon>Hyphomicrobiales</taxon>
        <taxon>Hyphomicrobiaceae</taxon>
        <taxon>Hyphomicrobium</taxon>
    </lineage>
</organism>
<evidence type="ECO:0000256" key="1">
    <source>
        <dbReference type="SAM" id="MobiDB-lite"/>
    </source>
</evidence>
<sequence>MNSSETGMRDIMEARHLMIYLGLSTLAVIAVVGGVAAYQRTQSDVLVDVPAVRVETNKATGETTVDAPFAHVEKDNQGTRVEAPGVKIDVPNRGPSTNPDPSH</sequence>
<dbReference type="EMBL" id="FPCH01000002">
    <property type="protein sequence ID" value="SFV32334.1"/>
    <property type="molecule type" value="Genomic_DNA"/>
</dbReference>